<evidence type="ECO:0000259" key="2">
    <source>
        <dbReference type="Pfam" id="PF07790"/>
    </source>
</evidence>
<dbReference type="InterPro" id="IPR013373">
    <property type="entry name" value="Flagellin/pilin_N_arc"/>
</dbReference>
<keyword evidence="1" id="KW-0812">Transmembrane</keyword>
<keyword evidence="4" id="KW-1185">Reference proteome</keyword>
<feature type="domain" description="Archaeal Type IV pilin N-terminal" evidence="2">
    <location>
        <begin position="5"/>
        <end position="76"/>
    </location>
</feature>
<dbReference type="Gene3D" id="2.60.120.430">
    <property type="entry name" value="Galactose-binding lectin"/>
    <property type="match status" value="1"/>
</dbReference>
<accession>A0A830GS37</accession>
<gene>
    <name evidence="3" type="ORF">GCM10009030_36920</name>
</gene>
<dbReference type="Pfam" id="PF07790">
    <property type="entry name" value="Pilin_N"/>
    <property type="match status" value="1"/>
</dbReference>
<dbReference type="Proteomes" id="UP000605784">
    <property type="component" value="Unassembled WGS sequence"/>
</dbReference>
<protein>
    <recommendedName>
        <fullName evidence="2">Archaeal Type IV pilin N-terminal domain-containing protein</fullName>
    </recommendedName>
</protein>
<reference evidence="3" key="1">
    <citation type="journal article" date="2014" name="Int. J. Syst. Evol. Microbiol.">
        <title>Complete genome sequence of Corynebacterium casei LMG S-19264T (=DSM 44701T), isolated from a smear-ripened cheese.</title>
        <authorList>
            <consortium name="US DOE Joint Genome Institute (JGI-PGF)"/>
            <person name="Walter F."/>
            <person name="Albersmeier A."/>
            <person name="Kalinowski J."/>
            <person name="Ruckert C."/>
        </authorList>
    </citation>
    <scope>NUCLEOTIDE SEQUENCE</scope>
    <source>
        <strain evidence="3">JCM 17820</strain>
    </source>
</reference>
<evidence type="ECO:0000313" key="3">
    <source>
        <dbReference type="EMBL" id="GGO02417.1"/>
    </source>
</evidence>
<organism evidence="3 4">
    <name type="scientific">Haloarcula pellucida</name>
    <dbReference type="NCBI Taxonomy" id="1427151"/>
    <lineage>
        <taxon>Archaea</taxon>
        <taxon>Methanobacteriati</taxon>
        <taxon>Methanobacteriota</taxon>
        <taxon>Stenosarchaea group</taxon>
        <taxon>Halobacteria</taxon>
        <taxon>Halobacteriales</taxon>
        <taxon>Haloarculaceae</taxon>
        <taxon>Haloarcula</taxon>
    </lineage>
</organism>
<dbReference type="NCBIfam" id="TIGR02537">
    <property type="entry name" value="arch_flag_Nterm"/>
    <property type="match status" value="1"/>
</dbReference>
<evidence type="ECO:0000256" key="1">
    <source>
        <dbReference type="SAM" id="Phobius"/>
    </source>
</evidence>
<keyword evidence="1" id="KW-1133">Transmembrane helix</keyword>
<evidence type="ECO:0000313" key="4">
    <source>
        <dbReference type="Proteomes" id="UP000605784"/>
    </source>
</evidence>
<dbReference type="AlphaFoldDB" id="A0A830GS37"/>
<keyword evidence="1" id="KW-0472">Membrane</keyword>
<dbReference type="EMBL" id="BMOU01000007">
    <property type="protein sequence ID" value="GGO02417.1"/>
    <property type="molecule type" value="Genomic_DNA"/>
</dbReference>
<reference evidence="3" key="2">
    <citation type="submission" date="2020-09" db="EMBL/GenBank/DDBJ databases">
        <authorList>
            <person name="Sun Q."/>
            <person name="Ohkuma M."/>
        </authorList>
    </citation>
    <scope>NUCLEOTIDE SEQUENCE</scope>
    <source>
        <strain evidence="3">JCM 17820</strain>
    </source>
</reference>
<dbReference type="RefSeq" id="WP_189001564.1">
    <property type="nucleotide sequence ID" value="NZ_BMOU01000007.1"/>
</dbReference>
<dbReference type="InterPro" id="IPR012859">
    <property type="entry name" value="Pilin_N_archaeal"/>
</dbReference>
<name>A0A830GS37_9EURY</name>
<feature type="transmembrane region" description="Helical" evidence="1">
    <location>
        <begin position="12"/>
        <end position="33"/>
    </location>
</feature>
<comment type="caution">
    <text evidence="3">The sequence shown here is derived from an EMBL/GenBank/DDBJ whole genome shotgun (WGS) entry which is preliminary data.</text>
</comment>
<sequence length="314" mass="33547">MPARAQSPLIGNLLIVAVAVVLLATLSVGVFTYTSMLGDEPPSVSIDTSVSATSVELVHASGESIPVDESSVVFDFPDTQLEVPLSVLALETGTDDGEFTAGEVYRYPHGVEDGTVEVRLVHDPSGAVVDELERRVTSGENVLADFESRSLSNYAGGQSSSGSASVSDGGRTVTLTGSQWKYIDYPYEMTGQTMLTFEFRSDAQGDIHGIGLTRTTSQAPNRVVRVYGTQNWGSNVSTATSEPYYDGSGEWVRYEIPLGQLYQIDADYLVVVMDCDATTAVASGTDDGRCVSRDGNTPTATSYFRNIQIEEADG</sequence>
<proteinExistence type="predicted"/>